<dbReference type="AlphaFoldDB" id="A0AAJ1QZY5"/>
<dbReference type="EMBL" id="JAUFQH010000022">
    <property type="protein sequence ID" value="MDN3621307.1"/>
    <property type="molecule type" value="Genomic_DNA"/>
</dbReference>
<dbReference type="InterPro" id="IPR036397">
    <property type="entry name" value="RNaseH_sf"/>
</dbReference>
<protein>
    <recommendedName>
        <fullName evidence="3">Integrase catalytic domain-containing protein</fullName>
    </recommendedName>
</protein>
<dbReference type="GO" id="GO:0003676">
    <property type="term" value="F:nucleic acid binding"/>
    <property type="evidence" value="ECO:0007669"/>
    <property type="project" value="InterPro"/>
</dbReference>
<sequence>MFEYYGNALCVRANWLDKIGVISLANMRKLFERDQVKRSKNGGGLGGYAWYIYESLPQRFRDIIEHDLQIDPYEESKVIDFAKYLKHDENAAAFFSNYELEDGRFLSEVNAAAVDEYAANASVLNAIKVIHDKITAANPKINKGELWSRFSSSIHKISEDVRKRYPFALPKTTVALRCRYEACVLEIANKRYKITGYEGLIHSNYCNDHRNKITDAIGDWLMAYKCLPINYSYYELQQLYLEARIEKGWSFLSEGAIHNFLTKPENVRIWTLASEGTDEYNKKYAHTLSKDKNRLFPNAHWAIDGTKLDAVHYWDTTSKMAAVCKINVVIDVYSEKILGYSFSQTENHVDHFIALRMSVDTAGARPYLFSYDSQSAHKSKRMQELYSKVIAKGGQHYNHKVGRKTGAPIEQLFNRLQQQVIMKRWFTDGQSIKSKQSRSKANLDFIKENRGALPSFTELQKHWEIMVAEWNSSVRSKKTSKKRNEFYNTATKYTQELDTLDRVSMFWLNETKAKRYYAHGMPLTVAGEDYLYEVYDENGNVDIDFQLKYVQQNLIVSYDPEYLDDYVALYRLNDNKEKVFVAYAEKKRRHIEVAVLKQPGEHAQTLKDIEVREKVRAHDWNAYMDIVERTGISREALIEKQNNFEFAAKCAAFATKEENLETDSNSLFDQMTKR</sequence>
<dbReference type="InterPro" id="IPR012337">
    <property type="entry name" value="RNaseH-like_sf"/>
</dbReference>
<comment type="caution">
    <text evidence="1">The sequence shown here is derived from an EMBL/GenBank/DDBJ whole genome shotgun (WGS) entry which is preliminary data.</text>
</comment>
<accession>A0AAJ1QZY5</accession>
<dbReference type="SUPFAM" id="SSF53098">
    <property type="entry name" value="Ribonuclease H-like"/>
    <property type="match status" value="1"/>
</dbReference>
<organism evidence="1 2">
    <name type="scientific">Polaribacter sejongensis</name>
    <dbReference type="NCBI Taxonomy" id="985043"/>
    <lineage>
        <taxon>Bacteria</taxon>
        <taxon>Pseudomonadati</taxon>
        <taxon>Bacteroidota</taxon>
        <taxon>Flavobacteriia</taxon>
        <taxon>Flavobacteriales</taxon>
        <taxon>Flavobacteriaceae</taxon>
    </lineage>
</organism>
<evidence type="ECO:0008006" key="3">
    <source>
        <dbReference type="Google" id="ProtNLM"/>
    </source>
</evidence>
<name>A0AAJ1QZY5_9FLAO</name>
<evidence type="ECO:0000313" key="2">
    <source>
        <dbReference type="Proteomes" id="UP001228636"/>
    </source>
</evidence>
<gene>
    <name evidence="1" type="ORF">QWY81_17705</name>
</gene>
<reference evidence="1 2" key="1">
    <citation type="journal article" date="2014" name="Int. J. Syst. Evol. Microbiol.">
        <title>Complete genome sequence of Corynebacterium casei LMG S-19264T (=DSM 44701T), isolated from a smear-ripened cheese.</title>
        <authorList>
            <consortium name="US DOE Joint Genome Institute (JGI-PGF)"/>
            <person name="Walter F."/>
            <person name="Albersmeier A."/>
            <person name="Kalinowski J."/>
            <person name="Ruckert C."/>
        </authorList>
    </citation>
    <scope>NUCLEOTIDE SEQUENCE [LARGE SCALE GENOMIC DNA]</scope>
    <source>
        <strain evidence="1 2">CECT 8670</strain>
    </source>
</reference>
<dbReference type="Proteomes" id="UP001228636">
    <property type="component" value="Unassembled WGS sequence"/>
</dbReference>
<dbReference type="Gene3D" id="3.30.420.10">
    <property type="entry name" value="Ribonuclease H-like superfamily/Ribonuclease H"/>
    <property type="match status" value="1"/>
</dbReference>
<evidence type="ECO:0000313" key="1">
    <source>
        <dbReference type="EMBL" id="MDN3621307.1"/>
    </source>
</evidence>
<dbReference type="RefSeq" id="WP_261972787.1">
    <property type="nucleotide sequence ID" value="NZ_CP103460.1"/>
</dbReference>
<proteinExistence type="predicted"/>